<dbReference type="InterPro" id="IPR049680">
    <property type="entry name" value="FLVCR1-2_SLC49-like"/>
</dbReference>
<feature type="transmembrane region" description="Helical" evidence="5">
    <location>
        <begin position="46"/>
        <end position="70"/>
    </location>
</feature>
<dbReference type="PROSITE" id="PS50850">
    <property type="entry name" value="MFS"/>
    <property type="match status" value="1"/>
</dbReference>
<evidence type="ECO:0000256" key="4">
    <source>
        <dbReference type="ARBA" id="ARBA00023136"/>
    </source>
</evidence>
<evidence type="ECO:0000256" key="5">
    <source>
        <dbReference type="SAM" id="Phobius"/>
    </source>
</evidence>
<accession>A0A3S3ND16</accession>
<dbReference type="Proteomes" id="UP000285301">
    <property type="component" value="Unassembled WGS sequence"/>
</dbReference>
<feature type="signal peptide" evidence="6">
    <location>
        <begin position="1"/>
        <end position="27"/>
    </location>
</feature>
<dbReference type="PANTHER" id="PTHR10924">
    <property type="entry name" value="MAJOR FACILITATOR SUPERFAMILY PROTEIN-RELATED"/>
    <property type="match status" value="1"/>
</dbReference>
<dbReference type="GO" id="GO:0015232">
    <property type="term" value="F:heme transmembrane transporter activity"/>
    <property type="evidence" value="ECO:0007669"/>
    <property type="project" value="TreeGrafter"/>
</dbReference>
<keyword evidence="8" id="KW-0675">Receptor</keyword>
<evidence type="ECO:0000259" key="7">
    <source>
        <dbReference type="PROSITE" id="PS50850"/>
    </source>
</evidence>
<evidence type="ECO:0000313" key="8">
    <source>
        <dbReference type="EMBL" id="RWS00305.1"/>
    </source>
</evidence>
<dbReference type="EMBL" id="NCKU01011827">
    <property type="protein sequence ID" value="RWS00305.1"/>
    <property type="molecule type" value="Genomic_DNA"/>
</dbReference>
<organism evidence="8 11">
    <name type="scientific">Dinothrombium tinctorium</name>
    <dbReference type="NCBI Taxonomy" id="1965070"/>
    <lineage>
        <taxon>Eukaryota</taxon>
        <taxon>Metazoa</taxon>
        <taxon>Ecdysozoa</taxon>
        <taxon>Arthropoda</taxon>
        <taxon>Chelicerata</taxon>
        <taxon>Arachnida</taxon>
        <taxon>Acari</taxon>
        <taxon>Acariformes</taxon>
        <taxon>Trombidiformes</taxon>
        <taxon>Prostigmata</taxon>
        <taxon>Anystina</taxon>
        <taxon>Parasitengona</taxon>
        <taxon>Trombidioidea</taxon>
        <taxon>Trombidiidae</taxon>
        <taxon>Dinothrombium</taxon>
    </lineage>
</organism>
<evidence type="ECO:0000256" key="1">
    <source>
        <dbReference type="ARBA" id="ARBA00004141"/>
    </source>
</evidence>
<feature type="transmembrane region" description="Helical" evidence="5">
    <location>
        <begin position="178"/>
        <end position="197"/>
    </location>
</feature>
<keyword evidence="4 5" id="KW-0472">Membrane</keyword>
<evidence type="ECO:0000313" key="11">
    <source>
        <dbReference type="Proteomes" id="UP000285301"/>
    </source>
</evidence>
<evidence type="ECO:0000256" key="6">
    <source>
        <dbReference type="SAM" id="SignalP"/>
    </source>
</evidence>
<dbReference type="SUPFAM" id="SSF103473">
    <property type="entry name" value="MFS general substrate transporter"/>
    <property type="match status" value="1"/>
</dbReference>
<dbReference type="Pfam" id="PF07690">
    <property type="entry name" value="MFS_1"/>
    <property type="match status" value="1"/>
</dbReference>
<dbReference type="GO" id="GO:0020037">
    <property type="term" value="F:heme binding"/>
    <property type="evidence" value="ECO:0007669"/>
    <property type="project" value="TreeGrafter"/>
</dbReference>
<dbReference type="EMBL" id="NCKU01011568">
    <property type="protein sequence ID" value="RWS00397.1"/>
    <property type="molecule type" value="Genomic_DNA"/>
</dbReference>
<keyword evidence="11" id="KW-1185">Reference proteome</keyword>
<comment type="subcellular location">
    <subcellularLocation>
        <location evidence="1">Membrane</location>
        <topology evidence="1">Multi-pass membrane protein</topology>
    </subcellularLocation>
</comment>
<dbReference type="Gene3D" id="1.20.1250.20">
    <property type="entry name" value="MFS general substrate transporter like domains"/>
    <property type="match status" value="2"/>
</dbReference>
<evidence type="ECO:0000256" key="3">
    <source>
        <dbReference type="ARBA" id="ARBA00022989"/>
    </source>
</evidence>
<gene>
    <name evidence="10" type="ORF">B4U79_16744</name>
    <name evidence="9" type="ORF">B4U79_16880</name>
    <name evidence="8" type="ORF">B4U79_16893</name>
</gene>
<keyword evidence="2 5" id="KW-0812">Transmembrane</keyword>
<reference evidence="8" key="2">
    <citation type="submission" date="2018-11" db="EMBL/GenBank/DDBJ databases">
        <title>Trombidioid mite genomics.</title>
        <authorList>
            <person name="Dong X."/>
        </authorList>
    </citation>
    <scope>NUCLEOTIDE SEQUENCE</scope>
    <source>
        <strain evidence="8">UoL-WK</strain>
    </source>
</reference>
<proteinExistence type="predicted"/>
<dbReference type="AlphaFoldDB" id="A0A3S3ND16"/>
<feature type="chain" id="PRO_5033398944" evidence="6">
    <location>
        <begin position="28"/>
        <end position="432"/>
    </location>
</feature>
<feature type="transmembrane region" description="Helical" evidence="5">
    <location>
        <begin position="139"/>
        <end position="158"/>
    </location>
</feature>
<feature type="transmembrane region" description="Helical" evidence="5">
    <location>
        <begin position="101"/>
        <end position="119"/>
    </location>
</feature>
<reference evidence="8 11" key="1">
    <citation type="journal article" date="2018" name="Gigascience">
        <title>Genomes of trombidid mites reveal novel predicted allergens and laterally-transferred genes associated with secondary metabolism.</title>
        <authorList>
            <person name="Dong X."/>
            <person name="Chaisiri K."/>
            <person name="Xia D."/>
            <person name="Armstrong S.D."/>
            <person name="Fang Y."/>
            <person name="Donnelly M.J."/>
            <person name="Kadowaki T."/>
            <person name="McGarry J.W."/>
            <person name="Darby A.C."/>
            <person name="Makepeace B.L."/>
        </authorList>
    </citation>
    <scope>NUCLEOTIDE SEQUENCE [LARGE SCALE GENOMIC DNA]</scope>
    <source>
        <strain evidence="8">UoL-WK</strain>
    </source>
</reference>
<feature type="domain" description="Major facilitator superfamily (MFS) profile" evidence="7">
    <location>
        <begin position="12"/>
        <end position="416"/>
    </location>
</feature>
<evidence type="ECO:0000313" key="10">
    <source>
        <dbReference type="EMBL" id="RWS01307.1"/>
    </source>
</evidence>
<keyword evidence="6" id="KW-0732">Signal</keyword>
<dbReference type="InterPro" id="IPR011701">
    <property type="entry name" value="MFS"/>
</dbReference>
<keyword evidence="3 5" id="KW-1133">Transmembrane helix</keyword>
<dbReference type="PANTHER" id="PTHR10924:SF4">
    <property type="entry name" value="GH15861P"/>
    <property type="match status" value="1"/>
</dbReference>
<dbReference type="GO" id="GO:0097037">
    <property type="term" value="P:heme export"/>
    <property type="evidence" value="ECO:0007669"/>
    <property type="project" value="TreeGrafter"/>
</dbReference>
<name>A0A3S3ND16_9ACAR</name>
<evidence type="ECO:0000256" key="2">
    <source>
        <dbReference type="ARBA" id="ARBA00022692"/>
    </source>
</evidence>
<comment type="caution">
    <text evidence="8">The sequence shown here is derived from an EMBL/GenBank/DDBJ whole genome shotgun (WGS) entry which is preliminary data.</text>
</comment>
<evidence type="ECO:0000313" key="9">
    <source>
        <dbReference type="EMBL" id="RWS00397.1"/>
    </source>
</evidence>
<dbReference type="OrthoDB" id="422206at2759"/>
<dbReference type="GO" id="GO:0016020">
    <property type="term" value="C:membrane"/>
    <property type="evidence" value="ECO:0007669"/>
    <property type="project" value="UniProtKB-SubCell"/>
</dbReference>
<protein>
    <submittedName>
        <fullName evidence="8">Feline leukemia virus subgroup C receptor-related protein 2-like protein</fullName>
    </submittedName>
</protein>
<feature type="transmembrane region" description="Helical" evidence="5">
    <location>
        <begin position="391"/>
        <end position="411"/>
    </location>
</feature>
<feature type="transmembrane region" description="Helical" evidence="5">
    <location>
        <begin position="329"/>
        <end position="351"/>
    </location>
</feature>
<sequence length="432" mass="47994">MSIETSNKRYLILLLMAFATLLNVVQHLEFSSISNVVTYYYKVSPVMVTLTSLVFSISSVLLIYPVAVIVEKFGARPALVFGSFFSAFAANFKCFTVKSDLFGLLLLGQVFAAIGYTLAAPTTPRLVAAWFKSDETAMVMGILNVSALLASIICFWLPTLLFENLEDKLVVESKLAQMSLILAVASTIMFVAMVIFLKEEPLKPPTLAEKARKLNRSTSNTCEPLSKLLENKNYILLGISLLMNFKLGIVFTVLLNQLIMSMFDTGVHLVTACGTFYNIAGFFGALILPFLIDKYKKFKSILITCYTFLIAFAALLFACVWYKNVILLLLTMFGIGLFHCGYTVIATDTLIEITYPYPESKAIGLLFNVSSIFTCILTPMMSSIIATFGVIYVHTVICCLLMIGFICLCFVKWDLKRVRANSEISPLILTEE</sequence>
<dbReference type="EMBL" id="NCKU01009432">
    <property type="protein sequence ID" value="RWS01307.1"/>
    <property type="molecule type" value="Genomic_DNA"/>
</dbReference>
<feature type="transmembrane region" description="Helical" evidence="5">
    <location>
        <begin position="303"/>
        <end position="323"/>
    </location>
</feature>
<feature type="transmembrane region" description="Helical" evidence="5">
    <location>
        <begin position="267"/>
        <end position="291"/>
    </location>
</feature>
<dbReference type="InterPro" id="IPR036259">
    <property type="entry name" value="MFS_trans_sf"/>
</dbReference>
<dbReference type="InterPro" id="IPR020846">
    <property type="entry name" value="MFS_dom"/>
</dbReference>
<feature type="transmembrane region" description="Helical" evidence="5">
    <location>
        <begin position="234"/>
        <end position="255"/>
    </location>
</feature>